<name>A0A4R3MH21_9HYPH</name>
<feature type="chain" id="PRO_5020532699" evidence="1">
    <location>
        <begin position="31"/>
        <end position="354"/>
    </location>
</feature>
<organism evidence="2 3">
    <name type="scientific">Tepidamorphus gemmatus</name>
    <dbReference type="NCBI Taxonomy" id="747076"/>
    <lineage>
        <taxon>Bacteria</taxon>
        <taxon>Pseudomonadati</taxon>
        <taxon>Pseudomonadota</taxon>
        <taxon>Alphaproteobacteria</taxon>
        <taxon>Hyphomicrobiales</taxon>
        <taxon>Tepidamorphaceae</taxon>
        <taxon>Tepidamorphus</taxon>
    </lineage>
</organism>
<accession>A0A4R3MH21</accession>
<proteinExistence type="predicted"/>
<dbReference type="RefSeq" id="WP_132805292.1">
    <property type="nucleotide sequence ID" value="NZ_SMAK01000002.1"/>
</dbReference>
<dbReference type="EMBL" id="SMAK01000002">
    <property type="protein sequence ID" value="TCT12517.1"/>
    <property type="molecule type" value="Genomic_DNA"/>
</dbReference>
<dbReference type="Proteomes" id="UP000295678">
    <property type="component" value="Unassembled WGS sequence"/>
</dbReference>
<evidence type="ECO:0000256" key="1">
    <source>
        <dbReference type="SAM" id="SignalP"/>
    </source>
</evidence>
<evidence type="ECO:0000313" key="3">
    <source>
        <dbReference type="Proteomes" id="UP000295678"/>
    </source>
</evidence>
<dbReference type="PROSITE" id="PS51318">
    <property type="entry name" value="TAT"/>
    <property type="match status" value="1"/>
</dbReference>
<reference evidence="2 3" key="1">
    <citation type="submission" date="2019-03" db="EMBL/GenBank/DDBJ databases">
        <title>Genomic Encyclopedia of Type Strains, Phase IV (KMG-IV): sequencing the most valuable type-strain genomes for metagenomic binning, comparative biology and taxonomic classification.</title>
        <authorList>
            <person name="Goeker M."/>
        </authorList>
    </citation>
    <scope>NUCLEOTIDE SEQUENCE [LARGE SCALE GENOMIC DNA]</scope>
    <source>
        <strain evidence="2 3">DSM 19345</strain>
    </source>
</reference>
<keyword evidence="3" id="KW-1185">Reference proteome</keyword>
<gene>
    <name evidence="2" type="ORF">EDC22_102202</name>
</gene>
<evidence type="ECO:0000313" key="2">
    <source>
        <dbReference type="EMBL" id="TCT12517.1"/>
    </source>
</evidence>
<keyword evidence="1" id="KW-0732">Signal</keyword>
<dbReference type="InterPro" id="IPR006311">
    <property type="entry name" value="TAT_signal"/>
</dbReference>
<sequence>MATTFRQAVLTAAAGALSLVFASSAPPSLAAAEPRPGEPGYGVVFNEQLIDRIAGAPTLDIGDPMAVFAHVFAALPAEVKVYPTENYYYFSFYWSGIEFGGNLRLDVGDRDDGVLHFAYFSKSEPWNVELVMEYRPLTKAEGVTVERRAPLTYAVTFADKTVVFHLNDRGGVVPPDGVIAAGDRYIGATFDESGIPFYVLFNEERKDFLFVLDEREPLNDMLVPFHQDHPALTIGTRTGFAFYADRFAPRRILVGVYAANVRANNYLDGPFDQLPDNFIAGEELREAIIAKHPELDGEIDRLGGFRSQDGRFLVNPYVNYEHVGELERFLRCGDSALDEARFYACLAPPDPYMQ</sequence>
<dbReference type="OrthoDB" id="8111740at2"/>
<dbReference type="AlphaFoldDB" id="A0A4R3MH21"/>
<protein>
    <submittedName>
        <fullName evidence="2">Uncharacterized protein</fullName>
    </submittedName>
</protein>
<feature type="signal peptide" evidence="1">
    <location>
        <begin position="1"/>
        <end position="30"/>
    </location>
</feature>
<comment type="caution">
    <text evidence="2">The sequence shown here is derived from an EMBL/GenBank/DDBJ whole genome shotgun (WGS) entry which is preliminary data.</text>
</comment>